<sequence length="258" mass="29659">MLKIRLTPRSVGIFYLSLVPIFGIIYWLADSLWKAPLGFVESLYFSVVTITTLGYGDISPITDAGRILTGTQAILGIVSIGLFLNSVSERRAELQEKKRHDAVVGHLLWQYKNFRESVTEICLRAIAGGYNTDWKLKLHLPEMLKFREYFSENNSEKWYVVLNALESDDGLLQDLLVEIDMFSEQVTFALNNTSANDHEVLRFLTRFSQHPHRLNNLDVYSGDKVKYIGGFIYEVMAGWSVIDGYRDNDIFLERFKKL</sequence>
<name>A0A3P1SIG3_9GAMM</name>
<feature type="domain" description="Potassium channel" evidence="9">
    <location>
        <begin position="16"/>
        <end position="89"/>
    </location>
</feature>
<dbReference type="Pfam" id="PF07885">
    <property type="entry name" value="Ion_trans_2"/>
    <property type="match status" value="1"/>
</dbReference>
<dbReference type="GO" id="GO:0022841">
    <property type="term" value="F:potassium ion leak channel activity"/>
    <property type="evidence" value="ECO:0007669"/>
    <property type="project" value="TreeGrafter"/>
</dbReference>
<evidence type="ECO:0000256" key="3">
    <source>
        <dbReference type="ARBA" id="ARBA00022692"/>
    </source>
</evidence>
<evidence type="ECO:0000256" key="8">
    <source>
        <dbReference type="SAM" id="Phobius"/>
    </source>
</evidence>
<protein>
    <submittedName>
        <fullName evidence="10">Two pore domain potassium channel family protein</fullName>
    </submittedName>
</protein>
<evidence type="ECO:0000313" key="10">
    <source>
        <dbReference type="EMBL" id="RRC96938.1"/>
    </source>
</evidence>
<evidence type="ECO:0000259" key="9">
    <source>
        <dbReference type="Pfam" id="PF07885"/>
    </source>
</evidence>
<dbReference type="EMBL" id="RQXV01000015">
    <property type="protein sequence ID" value="RRC96938.1"/>
    <property type="molecule type" value="Genomic_DNA"/>
</dbReference>
<dbReference type="PANTHER" id="PTHR11003">
    <property type="entry name" value="POTASSIUM CHANNEL, SUBFAMILY K"/>
    <property type="match status" value="1"/>
</dbReference>
<feature type="transmembrane region" description="Helical" evidence="8">
    <location>
        <begin position="67"/>
        <end position="87"/>
    </location>
</feature>
<evidence type="ECO:0000256" key="4">
    <source>
        <dbReference type="ARBA" id="ARBA00022989"/>
    </source>
</evidence>
<evidence type="ECO:0000256" key="6">
    <source>
        <dbReference type="ARBA" id="ARBA00023136"/>
    </source>
</evidence>
<accession>A0A3P1SIG3</accession>
<dbReference type="AlphaFoldDB" id="A0A3P1SIG3"/>
<keyword evidence="6 8" id="KW-0472">Membrane</keyword>
<dbReference type="PANTHER" id="PTHR11003:SF291">
    <property type="entry name" value="IP11374P"/>
    <property type="match status" value="1"/>
</dbReference>
<dbReference type="SUPFAM" id="SSF81324">
    <property type="entry name" value="Voltage-gated potassium channels"/>
    <property type="match status" value="1"/>
</dbReference>
<dbReference type="GO" id="GO:0030322">
    <property type="term" value="P:stabilization of membrane potential"/>
    <property type="evidence" value="ECO:0007669"/>
    <property type="project" value="TreeGrafter"/>
</dbReference>
<gene>
    <name evidence="10" type="ORF">EHS89_19570</name>
</gene>
<keyword evidence="5" id="KW-0406">Ion transport</keyword>
<reference evidence="10 11" key="1">
    <citation type="submission" date="2018-11" db="EMBL/GenBank/DDBJ databases">
        <title>The draft genome sequence of Amphritea balenae JAMM 1525T.</title>
        <authorList>
            <person name="Fang Z."/>
            <person name="Zhang Y."/>
            <person name="Han X."/>
        </authorList>
    </citation>
    <scope>NUCLEOTIDE SEQUENCE [LARGE SCALE GENOMIC DNA]</scope>
    <source>
        <strain evidence="10 11">JAMM 1525</strain>
    </source>
</reference>
<feature type="transmembrane region" description="Helical" evidence="8">
    <location>
        <begin position="12"/>
        <end position="29"/>
    </location>
</feature>
<organism evidence="10 11">
    <name type="scientific">Amphritea balenae</name>
    <dbReference type="NCBI Taxonomy" id="452629"/>
    <lineage>
        <taxon>Bacteria</taxon>
        <taxon>Pseudomonadati</taxon>
        <taxon>Pseudomonadota</taxon>
        <taxon>Gammaproteobacteria</taxon>
        <taxon>Oceanospirillales</taxon>
        <taxon>Oceanospirillaceae</taxon>
        <taxon>Amphritea</taxon>
    </lineage>
</organism>
<dbReference type="InterPro" id="IPR013099">
    <property type="entry name" value="K_chnl_dom"/>
</dbReference>
<keyword evidence="11" id="KW-1185">Reference proteome</keyword>
<evidence type="ECO:0000256" key="2">
    <source>
        <dbReference type="ARBA" id="ARBA00022448"/>
    </source>
</evidence>
<dbReference type="Gene3D" id="1.10.287.70">
    <property type="match status" value="1"/>
</dbReference>
<evidence type="ECO:0000313" key="11">
    <source>
        <dbReference type="Proteomes" id="UP000267535"/>
    </source>
</evidence>
<keyword evidence="7 10" id="KW-0407">Ion channel</keyword>
<dbReference type="InterPro" id="IPR003280">
    <property type="entry name" value="2pore_dom_K_chnl"/>
</dbReference>
<comment type="subcellular location">
    <subcellularLocation>
        <location evidence="1">Membrane</location>
        <topology evidence="1">Multi-pass membrane protein</topology>
    </subcellularLocation>
</comment>
<keyword evidence="2" id="KW-0813">Transport</keyword>
<dbReference type="Proteomes" id="UP000267535">
    <property type="component" value="Unassembled WGS sequence"/>
</dbReference>
<dbReference type="OrthoDB" id="9813518at2"/>
<evidence type="ECO:0000256" key="1">
    <source>
        <dbReference type="ARBA" id="ARBA00004141"/>
    </source>
</evidence>
<comment type="caution">
    <text evidence="10">The sequence shown here is derived from an EMBL/GenBank/DDBJ whole genome shotgun (WGS) entry which is preliminary data.</text>
</comment>
<dbReference type="GO" id="GO:0005886">
    <property type="term" value="C:plasma membrane"/>
    <property type="evidence" value="ECO:0007669"/>
    <property type="project" value="TreeGrafter"/>
</dbReference>
<evidence type="ECO:0000256" key="5">
    <source>
        <dbReference type="ARBA" id="ARBA00023065"/>
    </source>
</evidence>
<dbReference type="GO" id="GO:0015271">
    <property type="term" value="F:outward rectifier potassium channel activity"/>
    <property type="evidence" value="ECO:0007669"/>
    <property type="project" value="TreeGrafter"/>
</dbReference>
<evidence type="ECO:0000256" key="7">
    <source>
        <dbReference type="ARBA" id="ARBA00023303"/>
    </source>
</evidence>
<keyword evidence="3 8" id="KW-0812">Transmembrane</keyword>
<keyword evidence="4 8" id="KW-1133">Transmembrane helix</keyword>
<proteinExistence type="predicted"/>